<protein>
    <submittedName>
        <fullName evidence="2">Uncharacterized protein</fullName>
    </submittedName>
</protein>
<feature type="compositionally biased region" description="Polar residues" evidence="1">
    <location>
        <begin position="96"/>
        <end position="110"/>
    </location>
</feature>
<accession>A0A1V6SAW1</accession>
<dbReference type="EMBL" id="MLQL01000079">
    <property type="protein sequence ID" value="OQE11185.1"/>
    <property type="molecule type" value="Genomic_DNA"/>
</dbReference>
<name>A0A1V6SAW1_9EURO</name>
<evidence type="ECO:0000256" key="1">
    <source>
        <dbReference type="SAM" id="MobiDB-lite"/>
    </source>
</evidence>
<proteinExistence type="predicted"/>
<dbReference type="Proteomes" id="UP000191342">
    <property type="component" value="Unassembled WGS sequence"/>
</dbReference>
<comment type="caution">
    <text evidence="2">The sequence shown here is derived from an EMBL/GenBank/DDBJ whole genome shotgun (WGS) entry which is preliminary data.</text>
</comment>
<dbReference type="AlphaFoldDB" id="A0A1V6SAW1"/>
<reference evidence="3" key="1">
    <citation type="journal article" date="2017" name="Nat. Microbiol.">
        <title>Global analysis of biosynthetic gene clusters reveals vast potential of secondary metabolite production in Penicillium species.</title>
        <authorList>
            <person name="Nielsen J.C."/>
            <person name="Grijseels S."/>
            <person name="Prigent S."/>
            <person name="Ji B."/>
            <person name="Dainat J."/>
            <person name="Nielsen K.F."/>
            <person name="Frisvad J.C."/>
            <person name="Workman M."/>
            <person name="Nielsen J."/>
        </authorList>
    </citation>
    <scope>NUCLEOTIDE SEQUENCE [LARGE SCALE GENOMIC DNA]</scope>
    <source>
        <strain evidence="3">IBT 14082</strain>
    </source>
</reference>
<gene>
    <name evidence="2" type="ORF">PENFLA_c079G07096</name>
</gene>
<sequence length="201" mass="22459">MQRSCSWIPRSGFIRFCNGKRAADAKIKRSGINKKNAISACYRATVKAPEDAPKIGFPPLAHWAQQRGIHLSDRVLRASGSPSNPINIDHDETPYTPASSDVTPKSNVNPQVEPKLSIGGSAILNDDEFIAEKAKEEGWCNMDKHKRDTRETIAKALYHVYLDTVAATRRAQDPVVGSITQGREQQLRRTERCFDSFRALR</sequence>
<feature type="region of interest" description="Disordered" evidence="1">
    <location>
        <begin position="82"/>
        <end position="110"/>
    </location>
</feature>
<evidence type="ECO:0000313" key="2">
    <source>
        <dbReference type="EMBL" id="OQE11185.1"/>
    </source>
</evidence>
<evidence type="ECO:0000313" key="3">
    <source>
        <dbReference type="Proteomes" id="UP000191342"/>
    </source>
</evidence>
<keyword evidence="3" id="KW-1185">Reference proteome</keyword>
<organism evidence="2 3">
    <name type="scientific">Penicillium flavigenum</name>
    <dbReference type="NCBI Taxonomy" id="254877"/>
    <lineage>
        <taxon>Eukaryota</taxon>
        <taxon>Fungi</taxon>
        <taxon>Dikarya</taxon>
        <taxon>Ascomycota</taxon>
        <taxon>Pezizomycotina</taxon>
        <taxon>Eurotiomycetes</taxon>
        <taxon>Eurotiomycetidae</taxon>
        <taxon>Eurotiales</taxon>
        <taxon>Aspergillaceae</taxon>
        <taxon>Penicillium</taxon>
    </lineage>
</organism>
<dbReference type="OrthoDB" id="4345330at2759"/>